<dbReference type="RefSeq" id="WP_173214312.1">
    <property type="nucleotide sequence ID" value="NZ_CP053921.1"/>
</dbReference>
<feature type="signal peptide" evidence="1">
    <location>
        <begin position="1"/>
        <end position="22"/>
    </location>
</feature>
<keyword evidence="3" id="KW-1185">Reference proteome</keyword>
<dbReference type="Proteomes" id="UP000504693">
    <property type="component" value="Chromosome"/>
</dbReference>
<keyword evidence="1" id="KW-0732">Signal</keyword>
<organism evidence="2 3">
    <name type="scientific">Erythrobacter mangrovi</name>
    <dbReference type="NCBI Taxonomy" id="2739433"/>
    <lineage>
        <taxon>Bacteria</taxon>
        <taxon>Pseudomonadati</taxon>
        <taxon>Pseudomonadota</taxon>
        <taxon>Alphaproteobacteria</taxon>
        <taxon>Sphingomonadales</taxon>
        <taxon>Erythrobacteraceae</taxon>
        <taxon>Erythrobacter/Porphyrobacter group</taxon>
        <taxon>Erythrobacter</taxon>
    </lineage>
</organism>
<proteinExistence type="predicted"/>
<dbReference type="EMBL" id="CP053921">
    <property type="protein sequence ID" value="QKG71424.1"/>
    <property type="molecule type" value="Genomic_DNA"/>
</dbReference>
<dbReference type="AlphaFoldDB" id="A0A7D4BNX4"/>
<reference evidence="2 3" key="1">
    <citation type="submission" date="2020-05" db="EMBL/GenBank/DDBJ databases">
        <title>Erythrobacter mangrovi sp. nov., isolated from rhizosphere soil of mangrove plant (Kandelia candel).</title>
        <authorList>
            <person name="Ye Y.H."/>
        </authorList>
    </citation>
    <scope>NUCLEOTIDE SEQUENCE [LARGE SCALE GENOMIC DNA]</scope>
    <source>
        <strain evidence="2 3">EB310</strain>
    </source>
</reference>
<evidence type="ECO:0000256" key="1">
    <source>
        <dbReference type="SAM" id="SignalP"/>
    </source>
</evidence>
<accession>A0A7D4BNX4</accession>
<gene>
    <name evidence="2" type="ORF">HQR01_08630</name>
</gene>
<name>A0A7D4BNX4_9SPHN</name>
<feature type="chain" id="PRO_5028922861" evidence="1">
    <location>
        <begin position="23"/>
        <end position="140"/>
    </location>
</feature>
<evidence type="ECO:0000313" key="2">
    <source>
        <dbReference type="EMBL" id="QKG71424.1"/>
    </source>
</evidence>
<sequence length="140" mass="15025">MTQSRFAAIGLAIATIPLTACVIVPDAPIVEGTPMPEGTAVALRVPVMVGDVVATPMKVIEDSRCPINARCVWAGRLIVETRIDGAGWRDTANITLGESYGTHGRVVRLVSGEPNKTTDREVEPSEYRFTYEAGQSVARN</sequence>
<dbReference type="KEGG" id="emv:HQR01_08630"/>
<protein>
    <submittedName>
        <fullName evidence="2">Uncharacterized protein</fullName>
    </submittedName>
</protein>
<evidence type="ECO:0000313" key="3">
    <source>
        <dbReference type="Proteomes" id="UP000504693"/>
    </source>
</evidence>